<comment type="subcellular location">
    <subcellularLocation>
        <location evidence="1">Cell membrane</location>
        <topology evidence="1">Multi-pass membrane protein</topology>
    </subcellularLocation>
</comment>
<dbReference type="PRINTS" id="PR00161">
    <property type="entry name" value="NIHGNASECYTB"/>
</dbReference>
<dbReference type="InterPro" id="IPR011577">
    <property type="entry name" value="Cyt_b561_bac/Ni-Hgenase"/>
</dbReference>
<dbReference type="AlphaFoldDB" id="A0A6S7E8P9"/>
<keyword evidence="9 12" id="KW-1133">Transmembrane helix</keyword>
<dbReference type="SUPFAM" id="SSF81342">
    <property type="entry name" value="Transmembrane di-heme cytochromes"/>
    <property type="match status" value="1"/>
</dbReference>
<evidence type="ECO:0000256" key="4">
    <source>
        <dbReference type="ARBA" id="ARBA00022475"/>
    </source>
</evidence>
<keyword evidence="8" id="KW-0249">Electron transport</keyword>
<keyword evidence="3" id="KW-0813">Transport</keyword>
<sequence>MLAPPANHDAPLVPVPGAPIHPGWLRIMHWLNALAVVIMVTSGWRIYNASPLFDFVFPREITLGGWLGGALQWHFAGMWLLFFNGVLYLAMNLATGRLWRKFFPLSVRGVAADLGAALRGKLAHADPRRYNQVQRLAYLFVMLDIAVLVLSGLVLWKSVQFSLLRELMGGYETARRVHFTAMALLTAFVAVHLVMVALVPRSLIAMIRGK</sequence>
<dbReference type="RefSeq" id="WP_175208850.1">
    <property type="nucleotide sequence ID" value="NZ_CADILG010000033.1"/>
</dbReference>
<evidence type="ECO:0000256" key="2">
    <source>
        <dbReference type="ARBA" id="ARBA00008622"/>
    </source>
</evidence>
<evidence type="ECO:0000256" key="6">
    <source>
        <dbReference type="ARBA" id="ARBA00022692"/>
    </source>
</evidence>
<dbReference type="InterPro" id="IPR016174">
    <property type="entry name" value="Di-haem_cyt_TM"/>
</dbReference>
<dbReference type="InterPro" id="IPR051542">
    <property type="entry name" value="Hydrogenase_cytochrome"/>
</dbReference>
<keyword evidence="7" id="KW-0479">Metal-binding</keyword>
<evidence type="ECO:0000256" key="7">
    <source>
        <dbReference type="ARBA" id="ARBA00022723"/>
    </source>
</evidence>
<name>A0A6S7E8P9_9BURK</name>
<feature type="transmembrane region" description="Helical" evidence="12">
    <location>
        <begin position="136"/>
        <end position="156"/>
    </location>
</feature>
<protein>
    <recommendedName>
        <fullName evidence="13">Cytochrome b561 bacterial/Ni-hydrogenase domain-containing protein</fullName>
    </recommendedName>
</protein>
<evidence type="ECO:0000256" key="3">
    <source>
        <dbReference type="ARBA" id="ARBA00022448"/>
    </source>
</evidence>
<dbReference type="Pfam" id="PF01292">
    <property type="entry name" value="Ni_hydr_CYTB"/>
    <property type="match status" value="1"/>
</dbReference>
<dbReference type="Gene3D" id="1.20.950.20">
    <property type="entry name" value="Transmembrane di-heme cytochromes, Chain C"/>
    <property type="match status" value="1"/>
</dbReference>
<feature type="transmembrane region" description="Helical" evidence="12">
    <location>
        <begin position="176"/>
        <end position="200"/>
    </location>
</feature>
<keyword evidence="5" id="KW-0349">Heme</keyword>
<reference evidence="14 15" key="1">
    <citation type="submission" date="2020-04" db="EMBL/GenBank/DDBJ databases">
        <authorList>
            <person name="De Canck E."/>
        </authorList>
    </citation>
    <scope>NUCLEOTIDE SEQUENCE [LARGE SCALE GENOMIC DNA]</scope>
    <source>
        <strain evidence="14 15">LMG 26858</strain>
    </source>
</reference>
<dbReference type="InterPro" id="IPR000516">
    <property type="entry name" value="Ni-dep_Hydgase_cyt-B"/>
</dbReference>
<evidence type="ECO:0000313" key="15">
    <source>
        <dbReference type="Proteomes" id="UP000494117"/>
    </source>
</evidence>
<dbReference type="GO" id="GO:0009055">
    <property type="term" value="F:electron transfer activity"/>
    <property type="evidence" value="ECO:0007669"/>
    <property type="project" value="InterPro"/>
</dbReference>
<keyword evidence="6 12" id="KW-0812">Transmembrane</keyword>
<proteinExistence type="inferred from homology"/>
<accession>A0A6S7E8P9</accession>
<keyword evidence="4" id="KW-1003">Cell membrane</keyword>
<dbReference type="GO" id="GO:0020037">
    <property type="term" value="F:heme binding"/>
    <property type="evidence" value="ECO:0007669"/>
    <property type="project" value="TreeGrafter"/>
</dbReference>
<dbReference type="PANTHER" id="PTHR30485:SF1">
    <property type="entry name" value="CYTOCHROME YDHU-RELATED"/>
    <property type="match status" value="1"/>
</dbReference>
<evidence type="ECO:0000256" key="5">
    <source>
        <dbReference type="ARBA" id="ARBA00022617"/>
    </source>
</evidence>
<dbReference type="GO" id="GO:0022904">
    <property type="term" value="P:respiratory electron transport chain"/>
    <property type="evidence" value="ECO:0007669"/>
    <property type="project" value="InterPro"/>
</dbReference>
<keyword evidence="11 12" id="KW-0472">Membrane</keyword>
<evidence type="ECO:0000256" key="12">
    <source>
        <dbReference type="SAM" id="Phobius"/>
    </source>
</evidence>
<dbReference type="GO" id="GO:0005506">
    <property type="term" value="F:iron ion binding"/>
    <property type="evidence" value="ECO:0007669"/>
    <property type="project" value="InterPro"/>
</dbReference>
<evidence type="ECO:0000256" key="11">
    <source>
        <dbReference type="ARBA" id="ARBA00023136"/>
    </source>
</evidence>
<comment type="similarity">
    <text evidence="2">Belongs to the HupC/HyaC/HydC family.</text>
</comment>
<evidence type="ECO:0000313" key="14">
    <source>
        <dbReference type="EMBL" id="CAB3897902.1"/>
    </source>
</evidence>
<keyword evidence="10" id="KW-0408">Iron</keyword>
<dbReference type="Proteomes" id="UP000494117">
    <property type="component" value="Unassembled WGS sequence"/>
</dbReference>
<dbReference type="EMBL" id="CADILG010000033">
    <property type="protein sequence ID" value="CAB3897902.1"/>
    <property type="molecule type" value="Genomic_DNA"/>
</dbReference>
<feature type="transmembrane region" description="Helical" evidence="12">
    <location>
        <begin position="73"/>
        <end position="91"/>
    </location>
</feature>
<dbReference type="PANTHER" id="PTHR30485">
    <property type="entry name" value="NI/FE-HYDROGENASE 1 B-TYPE CYTOCHROME SUBUNIT"/>
    <property type="match status" value="1"/>
</dbReference>
<evidence type="ECO:0000256" key="9">
    <source>
        <dbReference type="ARBA" id="ARBA00022989"/>
    </source>
</evidence>
<dbReference type="GO" id="GO:0005886">
    <property type="term" value="C:plasma membrane"/>
    <property type="evidence" value="ECO:0007669"/>
    <property type="project" value="UniProtKB-SubCell"/>
</dbReference>
<evidence type="ECO:0000259" key="13">
    <source>
        <dbReference type="Pfam" id="PF01292"/>
    </source>
</evidence>
<evidence type="ECO:0000256" key="8">
    <source>
        <dbReference type="ARBA" id="ARBA00022982"/>
    </source>
</evidence>
<feature type="transmembrane region" description="Helical" evidence="12">
    <location>
        <begin position="30"/>
        <end position="47"/>
    </location>
</feature>
<evidence type="ECO:0000256" key="1">
    <source>
        <dbReference type="ARBA" id="ARBA00004651"/>
    </source>
</evidence>
<gene>
    <name evidence="14" type="primary">yedZ1</name>
    <name evidence="14" type="ORF">LMG26858_04075</name>
</gene>
<evidence type="ECO:0000256" key="10">
    <source>
        <dbReference type="ARBA" id="ARBA00023004"/>
    </source>
</evidence>
<feature type="domain" description="Cytochrome b561 bacterial/Ni-hydrogenase" evidence="13">
    <location>
        <begin position="21"/>
        <end position="209"/>
    </location>
</feature>
<organism evidence="14 15">
    <name type="scientific">Achromobacter anxifer</name>
    <dbReference type="NCBI Taxonomy" id="1287737"/>
    <lineage>
        <taxon>Bacteria</taxon>
        <taxon>Pseudomonadati</taxon>
        <taxon>Pseudomonadota</taxon>
        <taxon>Betaproteobacteria</taxon>
        <taxon>Burkholderiales</taxon>
        <taxon>Alcaligenaceae</taxon>
        <taxon>Achromobacter</taxon>
    </lineage>
</organism>
<keyword evidence="15" id="KW-1185">Reference proteome</keyword>